<keyword evidence="7" id="KW-1185">Reference proteome</keyword>
<dbReference type="PANTHER" id="PTHR35530">
    <property type="entry name" value="TAUTOMERASE-RELATED"/>
    <property type="match status" value="1"/>
</dbReference>
<evidence type="ECO:0000313" key="6">
    <source>
        <dbReference type="EMBL" id="MRX08698.1"/>
    </source>
</evidence>
<reference evidence="6 7" key="1">
    <citation type="submission" date="2019-11" db="EMBL/GenBank/DDBJ databases">
        <title>Novel species isolated from a subtropical stream in China.</title>
        <authorList>
            <person name="Lu H."/>
        </authorList>
    </citation>
    <scope>NUCLEOTIDE SEQUENCE [LARGE SCALE GENOMIC DNA]</scope>
    <source>
        <strain evidence="6 7">FT25W</strain>
    </source>
</reference>
<dbReference type="SUPFAM" id="SSF55331">
    <property type="entry name" value="Tautomerase/MIF"/>
    <property type="match status" value="1"/>
</dbReference>
<evidence type="ECO:0000259" key="5">
    <source>
        <dbReference type="Pfam" id="PF01361"/>
    </source>
</evidence>
<dbReference type="EMBL" id="WKJM01000009">
    <property type="protein sequence ID" value="MRX08698.1"/>
    <property type="molecule type" value="Genomic_DNA"/>
</dbReference>
<dbReference type="InterPro" id="IPR014347">
    <property type="entry name" value="Tautomerase/MIF_sf"/>
</dbReference>
<evidence type="ECO:0000256" key="3">
    <source>
        <dbReference type="PIRSR" id="PIRSR618191-1"/>
    </source>
</evidence>
<feature type="active site" description="Proton acceptor; via imino nitrogen" evidence="3">
    <location>
        <position position="2"/>
    </location>
</feature>
<accession>A0A6L5QGR1</accession>
<dbReference type="Proteomes" id="UP000481037">
    <property type="component" value="Unassembled WGS sequence"/>
</dbReference>
<dbReference type="EC" id="5.3.2.-" evidence="4"/>
<dbReference type="AlphaFoldDB" id="A0A6L5QGR1"/>
<organism evidence="6 7">
    <name type="scientific">Duganella alba</name>
    <dbReference type="NCBI Taxonomy" id="2666081"/>
    <lineage>
        <taxon>Bacteria</taxon>
        <taxon>Pseudomonadati</taxon>
        <taxon>Pseudomonadota</taxon>
        <taxon>Betaproteobacteria</taxon>
        <taxon>Burkholderiales</taxon>
        <taxon>Oxalobacteraceae</taxon>
        <taxon>Telluria group</taxon>
        <taxon>Duganella</taxon>
    </lineage>
</organism>
<evidence type="ECO:0000256" key="4">
    <source>
        <dbReference type="RuleBase" id="RU362032"/>
    </source>
</evidence>
<feature type="domain" description="4-oxalocrotonate tautomerase-like" evidence="5">
    <location>
        <begin position="2"/>
        <end position="60"/>
    </location>
</feature>
<evidence type="ECO:0000256" key="1">
    <source>
        <dbReference type="ARBA" id="ARBA00006723"/>
    </source>
</evidence>
<dbReference type="PANTHER" id="PTHR35530:SF1">
    <property type="entry name" value="2-HYDROXYMUCONATE TAUTOMERASE"/>
    <property type="match status" value="1"/>
</dbReference>
<comment type="similarity">
    <text evidence="1 4">Belongs to the 4-oxalocrotonate tautomerase family.</text>
</comment>
<dbReference type="Gene3D" id="3.30.429.10">
    <property type="entry name" value="Macrophage Migration Inhibitory Factor"/>
    <property type="match status" value="1"/>
</dbReference>
<name>A0A6L5QGR1_9BURK</name>
<dbReference type="Pfam" id="PF01361">
    <property type="entry name" value="Tautomerase"/>
    <property type="match status" value="1"/>
</dbReference>
<dbReference type="GO" id="GO:0016853">
    <property type="term" value="F:isomerase activity"/>
    <property type="evidence" value="ECO:0007669"/>
    <property type="project" value="UniProtKB-UniRule"/>
</dbReference>
<dbReference type="InterPro" id="IPR004370">
    <property type="entry name" value="4-OT-like_dom"/>
</dbReference>
<dbReference type="InterPro" id="IPR018191">
    <property type="entry name" value="4-OT"/>
</dbReference>
<evidence type="ECO:0000313" key="7">
    <source>
        <dbReference type="Proteomes" id="UP000481037"/>
    </source>
</evidence>
<gene>
    <name evidence="6" type="ORF">GJ697_12695</name>
</gene>
<protein>
    <recommendedName>
        <fullName evidence="4">Tautomerase</fullName>
        <ecNumber evidence="4">5.3.2.-</ecNumber>
    </recommendedName>
</protein>
<evidence type="ECO:0000256" key="2">
    <source>
        <dbReference type="ARBA" id="ARBA00023235"/>
    </source>
</evidence>
<keyword evidence="2 4" id="KW-0413">Isomerase</keyword>
<dbReference type="RefSeq" id="WP_154357918.1">
    <property type="nucleotide sequence ID" value="NZ_WKJM01000009.1"/>
</dbReference>
<dbReference type="CDD" id="cd00491">
    <property type="entry name" value="4Oxalocrotonate_Tautomerase"/>
    <property type="match status" value="1"/>
</dbReference>
<sequence>MPFVNIRITNEGATAEQKQELIQGVTDLLQKVLNKNPATTFVIIDEVETDNWGVGGTAVTTLRKRAAEAAAAKSSS</sequence>
<proteinExistence type="inferred from homology"/>
<comment type="caution">
    <text evidence="6">The sequence shown here is derived from an EMBL/GenBank/DDBJ whole genome shotgun (WGS) entry which is preliminary data.</text>
</comment>
<dbReference type="NCBIfam" id="TIGR00013">
    <property type="entry name" value="taut"/>
    <property type="match status" value="1"/>
</dbReference>